<dbReference type="PROSITE" id="PS51257">
    <property type="entry name" value="PROKAR_LIPOPROTEIN"/>
    <property type="match status" value="1"/>
</dbReference>
<feature type="domain" description="EamA" evidence="8">
    <location>
        <begin position="153"/>
        <end position="287"/>
    </location>
</feature>
<evidence type="ECO:0000259" key="8">
    <source>
        <dbReference type="Pfam" id="PF00892"/>
    </source>
</evidence>
<feature type="transmembrane region" description="Helical" evidence="7">
    <location>
        <begin position="153"/>
        <end position="171"/>
    </location>
</feature>
<dbReference type="AlphaFoldDB" id="A0A1M6M3S8"/>
<evidence type="ECO:0000313" key="9">
    <source>
        <dbReference type="EMBL" id="SHJ78119.1"/>
    </source>
</evidence>
<organism evidence="9 10">
    <name type="scientific">Dethiosulfatibacter aminovorans DSM 17477</name>
    <dbReference type="NCBI Taxonomy" id="1121476"/>
    <lineage>
        <taxon>Bacteria</taxon>
        <taxon>Bacillati</taxon>
        <taxon>Bacillota</taxon>
        <taxon>Tissierellia</taxon>
        <taxon>Dethiosulfatibacter</taxon>
    </lineage>
</organism>
<evidence type="ECO:0000256" key="7">
    <source>
        <dbReference type="SAM" id="Phobius"/>
    </source>
</evidence>
<keyword evidence="6 7" id="KW-0472">Membrane</keyword>
<feature type="transmembrane region" description="Helical" evidence="7">
    <location>
        <begin position="247"/>
        <end position="266"/>
    </location>
</feature>
<evidence type="ECO:0000256" key="2">
    <source>
        <dbReference type="ARBA" id="ARBA00007362"/>
    </source>
</evidence>
<feature type="transmembrane region" description="Helical" evidence="7">
    <location>
        <begin position="183"/>
        <end position="202"/>
    </location>
</feature>
<evidence type="ECO:0000256" key="3">
    <source>
        <dbReference type="ARBA" id="ARBA00022475"/>
    </source>
</evidence>
<evidence type="ECO:0000313" key="10">
    <source>
        <dbReference type="Proteomes" id="UP000184052"/>
    </source>
</evidence>
<dbReference type="Pfam" id="PF00892">
    <property type="entry name" value="EamA"/>
    <property type="match status" value="2"/>
</dbReference>
<keyword evidence="4 7" id="KW-0812">Transmembrane</keyword>
<evidence type="ECO:0000256" key="6">
    <source>
        <dbReference type="ARBA" id="ARBA00023136"/>
    </source>
</evidence>
<feature type="transmembrane region" description="Helical" evidence="7">
    <location>
        <begin position="124"/>
        <end position="147"/>
    </location>
</feature>
<evidence type="ECO:0000256" key="5">
    <source>
        <dbReference type="ARBA" id="ARBA00022989"/>
    </source>
</evidence>
<feature type="transmembrane region" description="Helical" evidence="7">
    <location>
        <begin position="92"/>
        <end position="112"/>
    </location>
</feature>
<dbReference type="GO" id="GO:0005886">
    <property type="term" value="C:plasma membrane"/>
    <property type="evidence" value="ECO:0007669"/>
    <property type="project" value="UniProtKB-SubCell"/>
</dbReference>
<proteinExistence type="inferred from homology"/>
<evidence type="ECO:0000256" key="1">
    <source>
        <dbReference type="ARBA" id="ARBA00004651"/>
    </source>
</evidence>
<protein>
    <submittedName>
        <fullName evidence="9">Permease of the drug/metabolite transporter (DMT) superfamily</fullName>
    </submittedName>
</protein>
<accession>A0A1M6M3S8</accession>
<feature type="domain" description="EamA" evidence="8">
    <location>
        <begin position="7"/>
        <end position="140"/>
    </location>
</feature>
<dbReference type="InterPro" id="IPR050638">
    <property type="entry name" value="AA-Vitamin_Transporters"/>
</dbReference>
<dbReference type="RefSeq" id="WP_073050708.1">
    <property type="nucleotide sequence ID" value="NZ_FQZL01000037.1"/>
</dbReference>
<dbReference type="Proteomes" id="UP000184052">
    <property type="component" value="Unassembled WGS sequence"/>
</dbReference>
<sequence>MKRDKIIALIAAIGASCIWGMSYVSKEVLMEVFHPGTLMSIQFGLATLLLGSYNFFFRKTFSIKGRDFMVLLCTGLLGITLFNLLANTAIKVMNSSIVTVLFALIPVVCLFTDRMIFKKKFTRLKLVCVIGSIIGVVFIIGAGSISIDTNSMTGYLYTFISMLTWVAYCYISEKYYDKYEMIEILIVQGLGGVLTSFFYVFMHPVDMAGITPAIAGHMAVIVILNACISYFLYIIAIKGLGVTVTNVFNNLVPVVTLCINIAFYGYVVDRKGLIGTAIIIASVIALNIFDGREKSVPYDDNLEKIV</sequence>
<feature type="transmembrane region" description="Helical" evidence="7">
    <location>
        <begin position="214"/>
        <end position="235"/>
    </location>
</feature>
<dbReference type="STRING" id="1121476.SAMN02745751_03350"/>
<comment type="similarity">
    <text evidence="2">Belongs to the EamA transporter family.</text>
</comment>
<feature type="transmembrane region" description="Helical" evidence="7">
    <location>
        <begin position="272"/>
        <end position="289"/>
    </location>
</feature>
<keyword evidence="10" id="KW-1185">Reference proteome</keyword>
<name>A0A1M6M3S8_9FIRM</name>
<comment type="subcellular location">
    <subcellularLocation>
        <location evidence="1">Cell membrane</location>
        <topology evidence="1">Multi-pass membrane protein</topology>
    </subcellularLocation>
</comment>
<reference evidence="9 10" key="1">
    <citation type="submission" date="2016-11" db="EMBL/GenBank/DDBJ databases">
        <authorList>
            <person name="Jaros S."/>
            <person name="Januszkiewicz K."/>
            <person name="Wedrychowicz H."/>
        </authorList>
    </citation>
    <scope>NUCLEOTIDE SEQUENCE [LARGE SCALE GENOMIC DNA]</scope>
    <source>
        <strain evidence="9 10">DSM 17477</strain>
    </source>
</reference>
<keyword evidence="3" id="KW-1003">Cell membrane</keyword>
<dbReference type="OrthoDB" id="34284at2"/>
<keyword evidence="5 7" id="KW-1133">Transmembrane helix</keyword>
<gene>
    <name evidence="9" type="ORF">SAMN02745751_03350</name>
</gene>
<dbReference type="EMBL" id="FQZL01000037">
    <property type="protein sequence ID" value="SHJ78119.1"/>
    <property type="molecule type" value="Genomic_DNA"/>
</dbReference>
<feature type="transmembrane region" description="Helical" evidence="7">
    <location>
        <begin position="7"/>
        <end position="25"/>
    </location>
</feature>
<dbReference type="InterPro" id="IPR037185">
    <property type="entry name" value="EmrE-like"/>
</dbReference>
<feature type="transmembrane region" description="Helical" evidence="7">
    <location>
        <begin position="37"/>
        <end position="56"/>
    </location>
</feature>
<dbReference type="PANTHER" id="PTHR32322">
    <property type="entry name" value="INNER MEMBRANE TRANSPORTER"/>
    <property type="match status" value="1"/>
</dbReference>
<dbReference type="PANTHER" id="PTHR32322:SF18">
    <property type="entry name" value="S-ADENOSYLMETHIONINE_S-ADENOSYLHOMOCYSTEINE TRANSPORTER"/>
    <property type="match status" value="1"/>
</dbReference>
<dbReference type="InterPro" id="IPR000620">
    <property type="entry name" value="EamA_dom"/>
</dbReference>
<dbReference type="SUPFAM" id="SSF103481">
    <property type="entry name" value="Multidrug resistance efflux transporter EmrE"/>
    <property type="match status" value="2"/>
</dbReference>
<feature type="transmembrane region" description="Helical" evidence="7">
    <location>
        <begin position="68"/>
        <end position="86"/>
    </location>
</feature>
<evidence type="ECO:0000256" key="4">
    <source>
        <dbReference type="ARBA" id="ARBA00022692"/>
    </source>
</evidence>